<dbReference type="EMBL" id="JXTI01000001">
    <property type="protein sequence ID" value="KWX15959.1"/>
    <property type="molecule type" value="Genomic_DNA"/>
</dbReference>
<evidence type="ECO:0000256" key="1">
    <source>
        <dbReference type="SAM" id="MobiDB-lite"/>
    </source>
</evidence>
<dbReference type="OrthoDB" id="10254476at2759"/>
<evidence type="ECO:0000313" key="3">
    <source>
        <dbReference type="Proteomes" id="UP000070089"/>
    </source>
</evidence>
<comment type="caution">
    <text evidence="2">The sequence shown here is derived from an EMBL/GenBank/DDBJ whole genome shotgun (WGS) entry which is preliminary data.</text>
</comment>
<accession>A0A132P0V2</accession>
<proteinExistence type="predicted"/>
<organism evidence="2 3">
    <name type="scientific">Giardia duodenalis assemblage B</name>
    <dbReference type="NCBI Taxonomy" id="1394984"/>
    <lineage>
        <taxon>Eukaryota</taxon>
        <taxon>Metamonada</taxon>
        <taxon>Diplomonadida</taxon>
        <taxon>Hexamitidae</taxon>
        <taxon>Giardiinae</taxon>
        <taxon>Giardia</taxon>
    </lineage>
</organism>
<reference evidence="2 3" key="1">
    <citation type="journal article" date="2015" name="Mol. Biochem. Parasitol.">
        <title>Identification of polymorphic genes for use in assemblage B genotyping assays through comparative genomics of multiple assemblage B Giardia duodenalis isolates.</title>
        <authorList>
            <person name="Wielinga C."/>
            <person name="Thompson R.C."/>
            <person name="Monis P."/>
            <person name="Ryan U."/>
        </authorList>
    </citation>
    <scope>NUCLEOTIDE SEQUENCE [LARGE SCALE GENOMIC DNA]</scope>
    <source>
        <strain evidence="2 3">BAH15c1</strain>
    </source>
</reference>
<gene>
    <name evidence="2" type="ORF">QR46_0100</name>
</gene>
<dbReference type="VEuPathDB" id="GiardiaDB:QR46_0100"/>
<sequence>MNLEHTERKQPPSTDLHGEIENFMNSVVSLEAELASHIRGLDLMSHQLNKIIDNLTGCSAQTAQYNDDSKDDESPQHPKYSMEGFEKRVQEVMAEINKDAIALRYLREEAMQIRENCLA</sequence>
<evidence type="ECO:0000313" key="2">
    <source>
        <dbReference type="EMBL" id="KWX15959.1"/>
    </source>
</evidence>
<feature type="region of interest" description="Disordered" evidence="1">
    <location>
        <begin position="62"/>
        <end position="82"/>
    </location>
</feature>
<dbReference type="Proteomes" id="UP000070089">
    <property type="component" value="Unassembled WGS sequence"/>
</dbReference>
<name>A0A132P0V2_GIAIN</name>
<dbReference type="AlphaFoldDB" id="A0A132P0V2"/>
<protein>
    <submittedName>
        <fullName evidence="2">Uncharacterized protein</fullName>
    </submittedName>
</protein>